<accession>A0ABV9XWL6</accession>
<keyword evidence="2" id="KW-1185">Reference proteome</keyword>
<dbReference type="RefSeq" id="WP_344036438.1">
    <property type="nucleotide sequence ID" value="NZ_BAAAKE010000005.1"/>
</dbReference>
<dbReference type="Proteomes" id="UP001595833">
    <property type="component" value="Unassembled WGS sequence"/>
</dbReference>
<sequence length="121" mass="13105">MDAKTYATLMITNLERKIDAARQELIANLTKGGALAGLIDYQARPLVRMETELAIWTDTAAGGWIAGTRAAMQRLRDTGSSTDSYVNGTREAAREAARGWLAANRTELEKAVTAADLLFGM</sequence>
<dbReference type="EMBL" id="JBHSJB010000007">
    <property type="protein sequence ID" value="MFC5053582.1"/>
    <property type="molecule type" value="Genomic_DNA"/>
</dbReference>
<reference evidence="2" key="1">
    <citation type="journal article" date="2019" name="Int. J. Syst. Evol. Microbiol.">
        <title>The Global Catalogue of Microorganisms (GCM) 10K type strain sequencing project: providing services to taxonomists for standard genome sequencing and annotation.</title>
        <authorList>
            <consortium name="The Broad Institute Genomics Platform"/>
            <consortium name="The Broad Institute Genome Sequencing Center for Infectious Disease"/>
            <person name="Wu L."/>
            <person name="Ma J."/>
        </authorList>
    </citation>
    <scope>NUCLEOTIDE SEQUENCE [LARGE SCALE GENOMIC DNA]</scope>
    <source>
        <strain evidence="2">KCTC 12848</strain>
    </source>
</reference>
<comment type="caution">
    <text evidence="1">The sequence shown here is derived from an EMBL/GenBank/DDBJ whole genome shotgun (WGS) entry which is preliminary data.</text>
</comment>
<proteinExistence type="predicted"/>
<protein>
    <recommendedName>
        <fullName evidence="3">Excreted virulence factor EspC (Type VII ESX diderm)</fullName>
    </recommendedName>
</protein>
<organism evidence="1 2">
    <name type="scientific">Saccharothrix xinjiangensis</name>
    <dbReference type="NCBI Taxonomy" id="204798"/>
    <lineage>
        <taxon>Bacteria</taxon>
        <taxon>Bacillati</taxon>
        <taxon>Actinomycetota</taxon>
        <taxon>Actinomycetes</taxon>
        <taxon>Pseudonocardiales</taxon>
        <taxon>Pseudonocardiaceae</taxon>
        <taxon>Saccharothrix</taxon>
    </lineage>
</organism>
<evidence type="ECO:0008006" key="3">
    <source>
        <dbReference type="Google" id="ProtNLM"/>
    </source>
</evidence>
<evidence type="ECO:0000313" key="1">
    <source>
        <dbReference type="EMBL" id="MFC5053582.1"/>
    </source>
</evidence>
<evidence type="ECO:0000313" key="2">
    <source>
        <dbReference type="Proteomes" id="UP001595833"/>
    </source>
</evidence>
<name>A0ABV9XWL6_9PSEU</name>
<gene>
    <name evidence="1" type="ORF">ACFPFM_07405</name>
</gene>